<dbReference type="AlphaFoldDB" id="A0A364P287"/>
<protein>
    <recommendedName>
        <fullName evidence="1">Methyltransferase FkbM domain-containing protein</fullName>
    </recommendedName>
</protein>
<reference evidence="2 3" key="1">
    <citation type="submission" date="2017-11" db="EMBL/GenBank/DDBJ databases">
        <title>Draft genome sequence of magnetotactic bacterium Magnetospirillum kuznetsovii LBB-42.</title>
        <authorList>
            <person name="Grouzdev D.S."/>
            <person name="Rysina M.S."/>
            <person name="Baslerov R.V."/>
            <person name="Koziaeva V."/>
        </authorList>
    </citation>
    <scope>NUCLEOTIDE SEQUENCE [LARGE SCALE GENOMIC DNA]</scope>
    <source>
        <strain evidence="2 3">LBB-42</strain>
    </source>
</reference>
<keyword evidence="3" id="KW-1185">Reference proteome</keyword>
<dbReference type="Proteomes" id="UP000251075">
    <property type="component" value="Unassembled WGS sequence"/>
</dbReference>
<dbReference type="SUPFAM" id="SSF53335">
    <property type="entry name" value="S-adenosyl-L-methionine-dependent methyltransferases"/>
    <property type="match status" value="1"/>
</dbReference>
<dbReference type="Pfam" id="PF05050">
    <property type="entry name" value="Methyltransf_21"/>
    <property type="match status" value="1"/>
</dbReference>
<organism evidence="2 3">
    <name type="scientific">Paramagnetospirillum kuznetsovii</name>
    <dbReference type="NCBI Taxonomy" id="2053833"/>
    <lineage>
        <taxon>Bacteria</taxon>
        <taxon>Pseudomonadati</taxon>
        <taxon>Pseudomonadota</taxon>
        <taxon>Alphaproteobacteria</taxon>
        <taxon>Rhodospirillales</taxon>
        <taxon>Magnetospirillaceae</taxon>
        <taxon>Paramagnetospirillum</taxon>
    </lineage>
</organism>
<gene>
    <name evidence="2" type="ORF">CU669_04805</name>
</gene>
<dbReference type="OrthoDB" id="5679686at2"/>
<comment type="caution">
    <text evidence="2">The sequence shown here is derived from an EMBL/GenBank/DDBJ whole genome shotgun (WGS) entry which is preliminary data.</text>
</comment>
<sequence>MAFSDSIQSGLARIGEANGVTIRLATLDSLDLPSPDVIKIDAEDHELEVLHGATATIERARPYVVFENWLHRDRPGLTLDPFHWFSDRGYGFYLAGWEAGEPSFVVQNLPTVKDGRATLVLLPFLPEQRFHLPSQLNVLAVPNDRRDDFHGRITGSPPKG</sequence>
<dbReference type="InterPro" id="IPR029063">
    <property type="entry name" value="SAM-dependent_MTases_sf"/>
</dbReference>
<proteinExistence type="predicted"/>
<evidence type="ECO:0000313" key="2">
    <source>
        <dbReference type="EMBL" id="RAU23444.1"/>
    </source>
</evidence>
<evidence type="ECO:0000259" key="1">
    <source>
        <dbReference type="Pfam" id="PF05050"/>
    </source>
</evidence>
<dbReference type="Gene3D" id="3.40.50.150">
    <property type="entry name" value="Vaccinia Virus protein VP39"/>
    <property type="match status" value="1"/>
</dbReference>
<accession>A0A364P287</accession>
<name>A0A364P287_9PROT</name>
<dbReference type="EMBL" id="PGTO01000002">
    <property type="protein sequence ID" value="RAU23444.1"/>
    <property type="molecule type" value="Genomic_DNA"/>
</dbReference>
<evidence type="ECO:0000313" key="3">
    <source>
        <dbReference type="Proteomes" id="UP000251075"/>
    </source>
</evidence>
<feature type="domain" description="Methyltransferase FkbM" evidence="1">
    <location>
        <begin position="15"/>
        <end position="67"/>
    </location>
</feature>
<dbReference type="InterPro" id="IPR006342">
    <property type="entry name" value="FkbM_mtfrase"/>
</dbReference>
<dbReference type="RefSeq" id="WP_112142643.1">
    <property type="nucleotide sequence ID" value="NZ_PGTO01000002.1"/>
</dbReference>